<reference evidence="1" key="2">
    <citation type="submission" date="2021-04" db="EMBL/GenBank/DDBJ databases">
        <authorList>
            <person name="Gilroy R."/>
        </authorList>
    </citation>
    <scope>NUCLEOTIDE SEQUENCE</scope>
    <source>
        <strain evidence="1">CHK195-6426</strain>
    </source>
</reference>
<accession>A0A9D1UCB6</accession>
<evidence type="ECO:0008006" key="3">
    <source>
        <dbReference type="Google" id="ProtNLM"/>
    </source>
</evidence>
<comment type="caution">
    <text evidence="1">The sequence shown here is derived from an EMBL/GenBank/DDBJ whole genome shotgun (WGS) entry which is preliminary data.</text>
</comment>
<evidence type="ECO:0000313" key="1">
    <source>
        <dbReference type="EMBL" id="HIW82634.1"/>
    </source>
</evidence>
<protein>
    <recommendedName>
        <fullName evidence="3">Head decoration protein</fullName>
    </recommendedName>
</protein>
<dbReference type="EMBL" id="DXGH01000073">
    <property type="protein sequence ID" value="HIW82634.1"/>
    <property type="molecule type" value="Genomic_DNA"/>
</dbReference>
<name>A0A9D1UCB6_9FIRM</name>
<evidence type="ECO:0000313" key="2">
    <source>
        <dbReference type="Proteomes" id="UP000824265"/>
    </source>
</evidence>
<organism evidence="1 2">
    <name type="scientific">Candidatus Acetatifactor stercoripullorum</name>
    <dbReference type="NCBI Taxonomy" id="2838414"/>
    <lineage>
        <taxon>Bacteria</taxon>
        <taxon>Bacillati</taxon>
        <taxon>Bacillota</taxon>
        <taxon>Clostridia</taxon>
        <taxon>Lachnospirales</taxon>
        <taxon>Lachnospiraceae</taxon>
        <taxon>Acetatifactor</taxon>
    </lineage>
</organism>
<gene>
    <name evidence="1" type="ORF">H9742_14130</name>
</gene>
<sequence length="107" mass="11473">MAFHKTEQTYERPNFLDSEVGLVLKTREIPQSMGKDQDNRKIVAGGTPFPSNDSSAAGIVFETIDVTDDEKRPGSVIVAGRIIKANLPVTLDGGAETALKALGIVFV</sequence>
<proteinExistence type="predicted"/>
<reference evidence="1" key="1">
    <citation type="journal article" date="2021" name="PeerJ">
        <title>Extensive microbial diversity within the chicken gut microbiome revealed by metagenomics and culture.</title>
        <authorList>
            <person name="Gilroy R."/>
            <person name="Ravi A."/>
            <person name="Getino M."/>
            <person name="Pursley I."/>
            <person name="Horton D.L."/>
            <person name="Alikhan N.F."/>
            <person name="Baker D."/>
            <person name="Gharbi K."/>
            <person name="Hall N."/>
            <person name="Watson M."/>
            <person name="Adriaenssens E.M."/>
            <person name="Foster-Nyarko E."/>
            <person name="Jarju S."/>
            <person name="Secka A."/>
            <person name="Antonio M."/>
            <person name="Oren A."/>
            <person name="Chaudhuri R.R."/>
            <person name="La Ragione R."/>
            <person name="Hildebrand F."/>
            <person name="Pallen M.J."/>
        </authorList>
    </citation>
    <scope>NUCLEOTIDE SEQUENCE</scope>
    <source>
        <strain evidence="1">CHK195-6426</strain>
    </source>
</reference>
<dbReference type="Proteomes" id="UP000824265">
    <property type="component" value="Unassembled WGS sequence"/>
</dbReference>
<dbReference type="AlphaFoldDB" id="A0A9D1UCB6"/>